<evidence type="ECO:0000256" key="1">
    <source>
        <dbReference type="SAM" id="MobiDB-lite"/>
    </source>
</evidence>
<gene>
    <name evidence="2" type="ORF">LCGC14_0606080</name>
</gene>
<name>A0A0F9TV91_9ZZZZ</name>
<comment type="caution">
    <text evidence="2">The sequence shown here is derived from an EMBL/GenBank/DDBJ whole genome shotgun (WGS) entry which is preliminary data.</text>
</comment>
<dbReference type="EMBL" id="LAZR01000990">
    <property type="protein sequence ID" value="KKN53056.1"/>
    <property type="molecule type" value="Genomic_DNA"/>
</dbReference>
<dbReference type="AlphaFoldDB" id="A0A0F9TV91"/>
<proteinExistence type="predicted"/>
<evidence type="ECO:0000313" key="2">
    <source>
        <dbReference type="EMBL" id="KKN53056.1"/>
    </source>
</evidence>
<protein>
    <submittedName>
        <fullName evidence="2">Uncharacterized protein</fullName>
    </submittedName>
</protein>
<feature type="compositionally biased region" description="Basic and acidic residues" evidence="1">
    <location>
        <begin position="1"/>
        <end position="40"/>
    </location>
</feature>
<organism evidence="2">
    <name type="scientific">marine sediment metagenome</name>
    <dbReference type="NCBI Taxonomy" id="412755"/>
    <lineage>
        <taxon>unclassified sequences</taxon>
        <taxon>metagenomes</taxon>
        <taxon>ecological metagenomes</taxon>
    </lineage>
</organism>
<accession>A0A0F9TV91</accession>
<feature type="region of interest" description="Disordered" evidence="1">
    <location>
        <begin position="1"/>
        <end position="55"/>
    </location>
</feature>
<sequence>MSEEEYRSQISAKQDEITRIEEEATKNEASAEKGIEDEYNPKISAANSTLTEEEKLRDEAIEKAAEWTSMKKEKTAAAKIASKELSKLKSDKGKALNTKLKEIQSDKKNKIKLINGEIKALNKQIKAILKEQARAAQ</sequence>
<reference evidence="2" key="1">
    <citation type="journal article" date="2015" name="Nature">
        <title>Complex archaea that bridge the gap between prokaryotes and eukaryotes.</title>
        <authorList>
            <person name="Spang A."/>
            <person name="Saw J.H."/>
            <person name="Jorgensen S.L."/>
            <person name="Zaremba-Niedzwiedzka K."/>
            <person name="Martijn J."/>
            <person name="Lind A.E."/>
            <person name="van Eijk R."/>
            <person name="Schleper C."/>
            <person name="Guy L."/>
            <person name="Ettema T.J."/>
        </authorList>
    </citation>
    <scope>NUCLEOTIDE SEQUENCE</scope>
</reference>